<dbReference type="PROSITE" id="PS50033">
    <property type="entry name" value="UBX"/>
    <property type="match status" value="1"/>
</dbReference>
<evidence type="ECO:0000259" key="4">
    <source>
        <dbReference type="PROSITE" id="PS51399"/>
    </source>
</evidence>
<evidence type="ECO:0000313" key="6">
    <source>
        <dbReference type="Proteomes" id="UP000030672"/>
    </source>
</evidence>
<accession>A0A074W6B0</accession>
<dbReference type="FunFam" id="3.10.20.90:FF:000179">
    <property type="entry name" value="Plant UBX domain-containing protein 4"/>
    <property type="match status" value="1"/>
</dbReference>
<dbReference type="SUPFAM" id="SSF46934">
    <property type="entry name" value="UBA-like"/>
    <property type="match status" value="1"/>
</dbReference>
<evidence type="ECO:0000256" key="2">
    <source>
        <dbReference type="SAM" id="MobiDB-lite"/>
    </source>
</evidence>
<dbReference type="SUPFAM" id="SSF54236">
    <property type="entry name" value="Ubiquitin-like"/>
    <property type="match status" value="1"/>
</dbReference>
<dbReference type="AlphaFoldDB" id="A0A074W6B0"/>
<gene>
    <name evidence="5" type="ORF">M437DRAFT_60214</name>
</gene>
<feature type="compositionally biased region" description="Polar residues" evidence="2">
    <location>
        <begin position="137"/>
        <end position="146"/>
    </location>
</feature>
<feature type="region of interest" description="Disordered" evidence="2">
    <location>
        <begin position="45"/>
        <end position="197"/>
    </location>
</feature>
<dbReference type="GO" id="GO:0061025">
    <property type="term" value="P:membrane fusion"/>
    <property type="evidence" value="ECO:0007669"/>
    <property type="project" value="TreeGrafter"/>
</dbReference>
<dbReference type="SUPFAM" id="SSF102848">
    <property type="entry name" value="NSFL1 (p97 ATPase) cofactor p47, SEP domain"/>
    <property type="match status" value="1"/>
</dbReference>
<protein>
    <submittedName>
        <fullName evidence="5">SEP-domain-containing protein</fullName>
    </submittedName>
</protein>
<name>A0A074W6B0_AURM1</name>
<dbReference type="InterPro" id="IPR054109">
    <property type="entry name" value="UBA_8"/>
</dbReference>
<dbReference type="STRING" id="1043003.A0A074W6B0"/>
<dbReference type="Pfam" id="PF22566">
    <property type="entry name" value="UBA_8"/>
    <property type="match status" value="1"/>
</dbReference>
<dbReference type="GeneID" id="63917086"/>
<keyword evidence="1" id="KW-0833">Ubl conjugation pathway</keyword>
<dbReference type="CDD" id="cd14273">
    <property type="entry name" value="UBA_TAP-C_like"/>
    <property type="match status" value="1"/>
</dbReference>
<dbReference type="GO" id="GO:0005634">
    <property type="term" value="C:nucleus"/>
    <property type="evidence" value="ECO:0007669"/>
    <property type="project" value="TreeGrafter"/>
</dbReference>
<dbReference type="Pfam" id="PF00789">
    <property type="entry name" value="UBX"/>
    <property type="match status" value="1"/>
</dbReference>
<dbReference type="GO" id="GO:0005829">
    <property type="term" value="C:cytosol"/>
    <property type="evidence" value="ECO:0007669"/>
    <property type="project" value="TreeGrafter"/>
</dbReference>
<feature type="compositionally biased region" description="Low complexity" evidence="2">
    <location>
        <begin position="282"/>
        <end position="312"/>
    </location>
</feature>
<dbReference type="InterPro" id="IPR029071">
    <property type="entry name" value="Ubiquitin-like_domsf"/>
</dbReference>
<reference evidence="5 6" key="1">
    <citation type="journal article" date="2014" name="BMC Genomics">
        <title>Genome sequencing of four Aureobasidium pullulans varieties: biotechnological potential, stress tolerance, and description of new species.</title>
        <authorList>
            <person name="Gostin Ar C."/>
            <person name="Ohm R.A."/>
            <person name="Kogej T."/>
            <person name="Sonjak S."/>
            <person name="Turk M."/>
            <person name="Zajc J."/>
            <person name="Zalar P."/>
            <person name="Grube M."/>
            <person name="Sun H."/>
            <person name="Han J."/>
            <person name="Sharma A."/>
            <person name="Chiniquy J."/>
            <person name="Ngan C.Y."/>
            <person name="Lipzen A."/>
            <person name="Barry K."/>
            <person name="Grigoriev I.V."/>
            <person name="Gunde-Cimerman N."/>
        </authorList>
    </citation>
    <scope>NUCLEOTIDE SEQUENCE [LARGE SCALE GENOMIC DNA]</scope>
    <source>
        <strain evidence="5 6">CBS 110374</strain>
    </source>
</reference>
<dbReference type="RefSeq" id="XP_040875114.1">
    <property type="nucleotide sequence ID" value="XM_041023713.1"/>
</dbReference>
<dbReference type="InterPro" id="IPR012989">
    <property type="entry name" value="SEP_domain"/>
</dbReference>
<dbReference type="Gene3D" id="1.10.8.10">
    <property type="entry name" value="DNA helicase RuvA subunit, C-terminal domain"/>
    <property type="match status" value="1"/>
</dbReference>
<dbReference type="InterPro" id="IPR036241">
    <property type="entry name" value="NSFL1C_SEP_dom_sf"/>
</dbReference>
<evidence type="ECO:0000256" key="1">
    <source>
        <dbReference type="ARBA" id="ARBA00022786"/>
    </source>
</evidence>
<evidence type="ECO:0000313" key="5">
    <source>
        <dbReference type="EMBL" id="KEQ58091.1"/>
    </source>
</evidence>
<dbReference type="InterPro" id="IPR001012">
    <property type="entry name" value="UBX_dom"/>
</dbReference>
<dbReference type="GO" id="GO:0000045">
    <property type="term" value="P:autophagosome assembly"/>
    <property type="evidence" value="ECO:0007669"/>
    <property type="project" value="TreeGrafter"/>
</dbReference>
<feature type="compositionally biased region" description="Low complexity" evidence="2">
    <location>
        <begin position="59"/>
        <end position="87"/>
    </location>
</feature>
<dbReference type="Gene3D" id="3.30.420.210">
    <property type="entry name" value="SEP domain"/>
    <property type="match status" value="1"/>
</dbReference>
<dbReference type="FunFam" id="3.30.420.210:FF:000002">
    <property type="entry name" value="UBX domain-containing protein 1"/>
    <property type="match status" value="1"/>
</dbReference>
<feature type="domain" description="UBX" evidence="3">
    <location>
        <begin position="318"/>
        <end position="395"/>
    </location>
</feature>
<dbReference type="EMBL" id="KL584860">
    <property type="protein sequence ID" value="KEQ58091.1"/>
    <property type="molecule type" value="Genomic_DNA"/>
</dbReference>
<dbReference type="Pfam" id="PF08059">
    <property type="entry name" value="SEP"/>
    <property type="match status" value="1"/>
</dbReference>
<dbReference type="Proteomes" id="UP000030672">
    <property type="component" value="Unassembled WGS sequence"/>
</dbReference>
<organism evidence="5 6">
    <name type="scientific">Aureobasidium melanogenum (strain CBS 110374)</name>
    <name type="common">Aureobasidium pullulans var. melanogenum</name>
    <dbReference type="NCBI Taxonomy" id="1043003"/>
    <lineage>
        <taxon>Eukaryota</taxon>
        <taxon>Fungi</taxon>
        <taxon>Dikarya</taxon>
        <taxon>Ascomycota</taxon>
        <taxon>Pezizomycotina</taxon>
        <taxon>Dothideomycetes</taxon>
        <taxon>Dothideomycetidae</taxon>
        <taxon>Dothideales</taxon>
        <taxon>Saccotheciaceae</taxon>
        <taxon>Aureobasidium</taxon>
    </lineage>
</organism>
<proteinExistence type="predicted"/>
<dbReference type="HOGENOM" id="CLU_029402_4_1_1"/>
<dbReference type="GO" id="GO:0043161">
    <property type="term" value="P:proteasome-mediated ubiquitin-dependent protein catabolic process"/>
    <property type="evidence" value="ECO:0007669"/>
    <property type="project" value="TreeGrafter"/>
</dbReference>
<evidence type="ECO:0000259" key="3">
    <source>
        <dbReference type="PROSITE" id="PS50033"/>
    </source>
</evidence>
<dbReference type="PANTHER" id="PTHR23333">
    <property type="entry name" value="UBX DOMAIN CONTAINING PROTEIN"/>
    <property type="match status" value="1"/>
</dbReference>
<dbReference type="SMART" id="SM00553">
    <property type="entry name" value="SEP"/>
    <property type="match status" value="1"/>
</dbReference>
<dbReference type="Gene3D" id="3.10.20.90">
    <property type="entry name" value="Phosphatidylinositol 3-kinase Catalytic Subunit, Chain A, domain 1"/>
    <property type="match status" value="1"/>
</dbReference>
<dbReference type="SMART" id="SM00166">
    <property type="entry name" value="UBX"/>
    <property type="match status" value="1"/>
</dbReference>
<dbReference type="CDD" id="cd01770">
    <property type="entry name" value="UBX_UBXN2"/>
    <property type="match status" value="1"/>
</dbReference>
<dbReference type="GO" id="GO:0031468">
    <property type="term" value="P:nuclear membrane reassembly"/>
    <property type="evidence" value="ECO:0007669"/>
    <property type="project" value="TreeGrafter"/>
</dbReference>
<dbReference type="GO" id="GO:0007030">
    <property type="term" value="P:Golgi organization"/>
    <property type="evidence" value="ECO:0007669"/>
    <property type="project" value="TreeGrafter"/>
</dbReference>
<feature type="domain" description="SEP" evidence="4">
    <location>
        <begin position="200"/>
        <end position="265"/>
    </location>
</feature>
<sequence length="399" mass="42968">MNSDQQDHIAQFSGITGASPEIAQTALTAANWDIEQAVTLYFASQDAPAEDSDDSLQESAAPSLPSATTAANQSSSSTNRTPPSNRSNMVRTFRDLQNDEDRGDDDHSDQDPQQDFFAGGEKSGLAVQDPNRRPQDHFNNIMNQARQNRDRPSDDDEDQAPAQPSAFQGRAQTLGGDDAPSRVIEDPNASVAPRGSSLPRVSRTLHLWQDGFSIDDGELHRFDDPQNAPVLALINQGRAPLALLGVQPGQEVDLQLDPHKDEKYVQPKKKYKPFSGSGQRLGSPTPGPSGSTTAPAAAASSATTSAPASSAPKVEVDEAQPAVQLQIRLGDGTRLVSRFNITHTVGDIYNFVTASSTASQSRAFTLMTTFPNKNLEDRSAKLEDLPELKRGGVVVQKWN</sequence>
<keyword evidence="6" id="KW-1185">Reference proteome</keyword>
<feature type="region of interest" description="Disordered" evidence="2">
    <location>
        <begin position="258"/>
        <end position="318"/>
    </location>
</feature>
<dbReference type="PROSITE" id="PS51399">
    <property type="entry name" value="SEP"/>
    <property type="match status" value="1"/>
</dbReference>
<dbReference type="InterPro" id="IPR009060">
    <property type="entry name" value="UBA-like_sf"/>
</dbReference>
<dbReference type="GO" id="GO:0043130">
    <property type="term" value="F:ubiquitin binding"/>
    <property type="evidence" value="ECO:0007669"/>
    <property type="project" value="TreeGrafter"/>
</dbReference>
<dbReference type="PANTHER" id="PTHR23333:SF20">
    <property type="entry name" value="NSFL1 COFACTOR P47"/>
    <property type="match status" value="1"/>
</dbReference>